<keyword evidence="4" id="KW-0539">Nucleus</keyword>
<feature type="domain" description="THO complex subunit 2 N-terminal" evidence="9">
    <location>
        <begin position="6"/>
        <end position="401"/>
    </location>
</feature>
<dbReference type="GO" id="GO:0006397">
    <property type="term" value="P:mRNA processing"/>
    <property type="evidence" value="ECO:0007669"/>
    <property type="project" value="InterPro"/>
</dbReference>
<feature type="compositionally biased region" description="Basic and acidic residues" evidence="6">
    <location>
        <begin position="1465"/>
        <end position="1474"/>
    </location>
</feature>
<reference evidence="10 12" key="1">
    <citation type="journal article" date="2012" name="Nature">
        <title>Algal genomes reveal evolutionary mosaicism and the fate of nucleomorphs.</title>
        <authorList>
            <consortium name="DOE Joint Genome Institute"/>
            <person name="Curtis B.A."/>
            <person name="Tanifuji G."/>
            <person name="Burki F."/>
            <person name="Gruber A."/>
            <person name="Irimia M."/>
            <person name="Maruyama S."/>
            <person name="Arias M.C."/>
            <person name="Ball S.G."/>
            <person name="Gile G.H."/>
            <person name="Hirakawa Y."/>
            <person name="Hopkins J.F."/>
            <person name="Kuo A."/>
            <person name="Rensing S.A."/>
            <person name="Schmutz J."/>
            <person name="Symeonidi A."/>
            <person name="Elias M."/>
            <person name="Eveleigh R.J."/>
            <person name="Herman E.K."/>
            <person name="Klute M.J."/>
            <person name="Nakayama T."/>
            <person name="Obornik M."/>
            <person name="Reyes-Prieto A."/>
            <person name="Armbrust E.V."/>
            <person name="Aves S.J."/>
            <person name="Beiko R.G."/>
            <person name="Coutinho P."/>
            <person name="Dacks J.B."/>
            <person name="Durnford D.G."/>
            <person name="Fast N.M."/>
            <person name="Green B.R."/>
            <person name="Grisdale C.J."/>
            <person name="Hempel F."/>
            <person name="Henrissat B."/>
            <person name="Hoppner M.P."/>
            <person name="Ishida K."/>
            <person name="Kim E."/>
            <person name="Koreny L."/>
            <person name="Kroth P.G."/>
            <person name="Liu Y."/>
            <person name="Malik S.B."/>
            <person name="Maier U.G."/>
            <person name="McRose D."/>
            <person name="Mock T."/>
            <person name="Neilson J.A."/>
            <person name="Onodera N.T."/>
            <person name="Poole A.M."/>
            <person name="Pritham E.J."/>
            <person name="Richards T.A."/>
            <person name="Rocap G."/>
            <person name="Roy S.W."/>
            <person name="Sarai C."/>
            <person name="Schaack S."/>
            <person name="Shirato S."/>
            <person name="Slamovits C.H."/>
            <person name="Spencer D.F."/>
            <person name="Suzuki S."/>
            <person name="Worden A.Z."/>
            <person name="Zauner S."/>
            <person name="Barry K."/>
            <person name="Bell C."/>
            <person name="Bharti A.K."/>
            <person name="Crow J.A."/>
            <person name="Grimwood J."/>
            <person name="Kramer R."/>
            <person name="Lindquist E."/>
            <person name="Lucas S."/>
            <person name="Salamov A."/>
            <person name="McFadden G.I."/>
            <person name="Lane C.E."/>
            <person name="Keeling P.J."/>
            <person name="Gray M.W."/>
            <person name="Grigoriev I.V."/>
            <person name="Archibald J.M."/>
        </authorList>
    </citation>
    <scope>NUCLEOTIDE SEQUENCE</scope>
    <source>
        <strain evidence="10 12">CCMP2712</strain>
    </source>
</reference>
<comment type="subcellular location">
    <subcellularLocation>
        <location evidence="1">Nucleus</location>
    </subcellularLocation>
</comment>
<feature type="compositionally biased region" description="Basic and acidic residues" evidence="6">
    <location>
        <begin position="1195"/>
        <end position="1212"/>
    </location>
</feature>
<evidence type="ECO:0000313" key="12">
    <source>
        <dbReference type="Proteomes" id="UP000011087"/>
    </source>
</evidence>
<dbReference type="PANTHER" id="PTHR21597">
    <property type="entry name" value="THO2 PROTEIN"/>
    <property type="match status" value="1"/>
</dbReference>
<feature type="coiled-coil region" evidence="5">
    <location>
        <begin position="901"/>
        <end position="964"/>
    </location>
</feature>
<evidence type="ECO:0000256" key="3">
    <source>
        <dbReference type="ARBA" id="ARBA00019596"/>
    </source>
</evidence>
<gene>
    <name evidence="10" type="ORF">GUITHDRAFT_122469</name>
</gene>
<dbReference type="InterPro" id="IPR040007">
    <property type="entry name" value="Tho2"/>
</dbReference>
<dbReference type="InterPro" id="IPR021418">
    <property type="entry name" value="THO_THOC2_C"/>
</dbReference>
<dbReference type="RefSeq" id="XP_005818310.1">
    <property type="nucleotide sequence ID" value="XM_005818253.1"/>
</dbReference>
<dbReference type="GO" id="GO:0000445">
    <property type="term" value="C:THO complex part of transcription export complex"/>
    <property type="evidence" value="ECO:0007669"/>
    <property type="project" value="TreeGrafter"/>
</dbReference>
<evidence type="ECO:0000259" key="9">
    <source>
        <dbReference type="Pfam" id="PF16134"/>
    </source>
</evidence>
<dbReference type="GO" id="GO:0006406">
    <property type="term" value="P:mRNA export from nucleus"/>
    <property type="evidence" value="ECO:0007669"/>
    <property type="project" value="InterPro"/>
</dbReference>
<feature type="compositionally biased region" description="Basic and acidic residues" evidence="6">
    <location>
        <begin position="1220"/>
        <end position="1286"/>
    </location>
</feature>
<evidence type="ECO:0000313" key="11">
    <source>
        <dbReference type="EnsemblProtists" id="EKX31330"/>
    </source>
</evidence>
<feature type="domain" description="THO complex subunitTHOC2 N-terminal" evidence="8">
    <location>
        <begin position="560"/>
        <end position="638"/>
    </location>
</feature>
<dbReference type="EnsemblProtists" id="EKX31330">
    <property type="protein sequence ID" value="EKX31330"/>
    <property type="gene ID" value="GUITHDRAFT_122469"/>
</dbReference>
<dbReference type="PANTHER" id="PTHR21597:SF0">
    <property type="entry name" value="THO COMPLEX SUBUNIT 2"/>
    <property type="match status" value="1"/>
</dbReference>
<dbReference type="PaxDb" id="55529-EKX31330"/>
<dbReference type="InterPro" id="IPR021726">
    <property type="entry name" value="THO_THOC2_N"/>
</dbReference>
<feature type="compositionally biased region" description="Basic and acidic residues" evidence="6">
    <location>
        <begin position="1387"/>
        <end position="1430"/>
    </location>
</feature>
<dbReference type="Pfam" id="PF11262">
    <property type="entry name" value="Tho2"/>
    <property type="match status" value="1"/>
</dbReference>
<feature type="compositionally biased region" description="Gly residues" evidence="6">
    <location>
        <begin position="1482"/>
        <end position="1495"/>
    </location>
</feature>
<dbReference type="Pfam" id="PF16134">
    <property type="entry name" value="THOC2_N"/>
    <property type="match status" value="2"/>
</dbReference>
<dbReference type="Proteomes" id="UP000011087">
    <property type="component" value="Unassembled WGS sequence"/>
</dbReference>
<feature type="compositionally biased region" description="Basic and acidic residues" evidence="6">
    <location>
        <begin position="1296"/>
        <end position="1356"/>
    </location>
</feature>
<evidence type="ECO:0000256" key="1">
    <source>
        <dbReference type="ARBA" id="ARBA00004123"/>
    </source>
</evidence>
<evidence type="ECO:0000256" key="2">
    <source>
        <dbReference type="ARBA" id="ARBA00007857"/>
    </source>
</evidence>
<organism evidence="10">
    <name type="scientific">Guillardia theta (strain CCMP2712)</name>
    <name type="common">Cryptophyte</name>
    <dbReference type="NCBI Taxonomy" id="905079"/>
    <lineage>
        <taxon>Eukaryota</taxon>
        <taxon>Cryptophyceae</taxon>
        <taxon>Pyrenomonadales</taxon>
        <taxon>Geminigeraceae</taxon>
        <taxon>Guillardia</taxon>
    </lineage>
</organism>
<evidence type="ECO:0000256" key="6">
    <source>
        <dbReference type="SAM" id="MobiDB-lite"/>
    </source>
</evidence>
<evidence type="ECO:0000313" key="10">
    <source>
        <dbReference type="EMBL" id="EKX31330.1"/>
    </source>
</evidence>
<dbReference type="InterPro" id="IPR032302">
    <property type="entry name" value="THOC2_N"/>
</dbReference>
<dbReference type="OrthoDB" id="29024at2759"/>
<evidence type="ECO:0000259" key="8">
    <source>
        <dbReference type="Pfam" id="PF11732"/>
    </source>
</evidence>
<name>L1I661_GUITC</name>
<protein>
    <recommendedName>
        <fullName evidence="3">THO complex subunit 2</fullName>
    </recommendedName>
</protein>
<reference evidence="11" key="3">
    <citation type="submission" date="2016-03" db="UniProtKB">
        <authorList>
            <consortium name="EnsemblProtists"/>
        </authorList>
    </citation>
    <scope>IDENTIFICATION</scope>
</reference>
<feature type="domain" description="THO complex subunit 2 N-terminal" evidence="9">
    <location>
        <begin position="422"/>
        <end position="558"/>
    </location>
</feature>
<dbReference type="KEGG" id="gtt:GUITHDRAFT_122469"/>
<feature type="region of interest" description="Disordered" evidence="6">
    <location>
        <begin position="1185"/>
        <end position="1495"/>
    </location>
</feature>
<feature type="domain" description="THO complex subunitTHOC2 C-terminal" evidence="7">
    <location>
        <begin position="881"/>
        <end position="1177"/>
    </location>
</feature>
<evidence type="ECO:0000259" key="7">
    <source>
        <dbReference type="Pfam" id="PF11262"/>
    </source>
</evidence>
<dbReference type="STRING" id="905079.L1I661"/>
<dbReference type="Pfam" id="PF11732">
    <property type="entry name" value="Thoc2"/>
    <property type="match status" value="1"/>
</dbReference>
<keyword evidence="5" id="KW-0175">Coiled coil</keyword>
<comment type="similarity">
    <text evidence="2">Belongs to the THOC2 family.</text>
</comment>
<reference evidence="12" key="2">
    <citation type="submission" date="2012-11" db="EMBL/GenBank/DDBJ databases">
        <authorList>
            <person name="Kuo A."/>
            <person name="Curtis B.A."/>
            <person name="Tanifuji G."/>
            <person name="Burki F."/>
            <person name="Gruber A."/>
            <person name="Irimia M."/>
            <person name="Maruyama S."/>
            <person name="Arias M.C."/>
            <person name="Ball S.G."/>
            <person name="Gile G.H."/>
            <person name="Hirakawa Y."/>
            <person name="Hopkins J.F."/>
            <person name="Rensing S.A."/>
            <person name="Schmutz J."/>
            <person name="Symeonidi A."/>
            <person name="Elias M."/>
            <person name="Eveleigh R.J."/>
            <person name="Herman E.K."/>
            <person name="Klute M.J."/>
            <person name="Nakayama T."/>
            <person name="Obornik M."/>
            <person name="Reyes-Prieto A."/>
            <person name="Armbrust E.V."/>
            <person name="Aves S.J."/>
            <person name="Beiko R.G."/>
            <person name="Coutinho P."/>
            <person name="Dacks J.B."/>
            <person name="Durnford D.G."/>
            <person name="Fast N.M."/>
            <person name="Green B.R."/>
            <person name="Grisdale C."/>
            <person name="Hempe F."/>
            <person name="Henrissat B."/>
            <person name="Hoppner M.P."/>
            <person name="Ishida K.-I."/>
            <person name="Kim E."/>
            <person name="Koreny L."/>
            <person name="Kroth P.G."/>
            <person name="Liu Y."/>
            <person name="Malik S.-B."/>
            <person name="Maier U.G."/>
            <person name="McRose D."/>
            <person name="Mock T."/>
            <person name="Neilson J.A."/>
            <person name="Onodera N.T."/>
            <person name="Poole A.M."/>
            <person name="Pritham E.J."/>
            <person name="Richards T.A."/>
            <person name="Rocap G."/>
            <person name="Roy S.W."/>
            <person name="Sarai C."/>
            <person name="Schaack S."/>
            <person name="Shirato S."/>
            <person name="Slamovits C.H."/>
            <person name="Spencer D.F."/>
            <person name="Suzuki S."/>
            <person name="Worden A.Z."/>
            <person name="Zauner S."/>
            <person name="Barry K."/>
            <person name="Bell C."/>
            <person name="Bharti A.K."/>
            <person name="Crow J.A."/>
            <person name="Grimwood J."/>
            <person name="Kramer R."/>
            <person name="Lindquist E."/>
            <person name="Lucas S."/>
            <person name="Salamov A."/>
            <person name="McFadden G.I."/>
            <person name="Lane C.E."/>
            <person name="Keeling P.J."/>
            <person name="Gray M.W."/>
            <person name="Grigoriev I.V."/>
            <person name="Archibald J.M."/>
        </authorList>
    </citation>
    <scope>NUCLEOTIDE SEQUENCE</scope>
    <source>
        <strain evidence="12">CCMP2712</strain>
    </source>
</reference>
<evidence type="ECO:0000256" key="5">
    <source>
        <dbReference type="SAM" id="Coils"/>
    </source>
</evidence>
<evidence type="ECO:0000256" key="4">
    <source>
        <dbReference type="ARBA" id="ARBA00023242"/>
    </source>
</evidence>
<sequence>MQQPFVTEASVADWNDSKKQEFVTHVSGKVSAVRDASESDMILHRELYELLQMGMIGKLPHDKLAECLSALGEKVSKTVIEESICDVLWLVGEEAVELKESKPELKNSLASIANQILSHKVADADLVKERVSEEVLQEMALIRSAADAKARLQRLRTGKVYSQQKFNLMREESEGYAKLIVDLEQGWALSADNVERVANNIQSLIAYFNLDPNRVLDIILDCFESCLNQPCYFILIKKFSATSLIQVLGFKFHGHVKAGTKPPSSLFELVATLCKNNVILVSDIYPYLSAEDEAIKTSFEEHCDKVVEQVRKMRVFSLSKMEEGQKGEESPYDPAPHAQGGEENQKLVLTAAFLDVGDWRSASYMLDVLSAVLPTSYPPVAKSLCKLIHRMIDPLYRSVIESSNLLGLLYKSPKMEQCTLSEGIPVIAEFCDLERLMPFLRHLSIYLHEDVVLLVKLCRIVKECIKSHDCRPPEFVKEILLNFMGVLALLPANAAVASDMWECIKLFPYLDRYWIYSEMHWQLYFQHPQLLVARANAKEEMRKLLKGLTKENVSKQRRHLARICHSNPLVVMEVVLDQIQEYESMIDVCKDALGYCGSLALDILSYLIVEELGGALYISKPFLQDDCANLARWLLNFSSFLSDVYLKYPRMEMKGLLQHIFNRLQKDSLGELQILRDLVAKMAGIKFDVATISSEDIDSRSGGERLRLASEYPWPTEVLFDRAEAAGDMGIGKLGGAAKIKAYQAAQKERSEACKWLINSLQESKLTVPLLVLIAQQTSGCLFTAEAIKQDKIRFSSWLHVQCQETLLVYADFLWRRVPTKDIVGLLPGPMDLINQLQMEPALALFLLRPALKGSDTASVLDLSLHAKEILSSMPSNLKQSSPALFTTFWSLTLNDISVPVETYENHERRLKKALADLEETDRLDPKAKDKDIKKWKENITLDLDKLEKERKKQVDNNKKVMTRITEDKDALVEKDKSYKAIPCFFLQTCVFPRCVQSPEDAVFCARFIHLLHKIKTPNLSTILIYNMIITTFGPMVFSRTEQEAKHFGKFLSETLQMLNRWASTEEVFKKECENFPGFTNVSQKPTKPEKIAFSSFQQCLRNWHKQLSKAFTTCLESSEGTEVHNALTILSELVGSTFPVYDTFHAEVKQRVQKLIGEEQQFGQSIVVMARSVNARLQACESKMLKLPSKGKRKEAPEKDKDAEKKPKVDKGGAAPPAKDVKQEPVRRVEKQEEDKKDVKRDSEQDNRKRNRAEDEGAKVHAGKEEDPRAVRAKKEVGHSSKKEGSVSSQSKSSMDGRDGEGGRARDGKEEDRPSHLDERKEMKKEEPRVDTHKGRKEVDVRDLGKDRDGRDMGRGDGPPRGAPSNIRDDPQGQSRMGGRLGSPSREIKGRADLDDKRDIKRLRREEDKDRHLPPAHPMDMRLDPRDSGRMMVNERPGPGGMRMGGPPMDRMEPPGSRGGNFVDMRDRRERPRPGGPPGPGGSNMSGGNGMRGR</sequence>
<dbReference type="HOGENOM" id="CLU_000511_5_1_1"/>
<dbReference type="OMA" id="QERWTCI"/>
<dbReference type="eggNOG" id="KOG1874">
    <property type="taxonomic scope" value="Eukaryota"/>
</dbReference>
<dbReference type="GeneID" id="17288054"/>
<dbReference type="GO" id="GO:0003729">
    <property type="term" value="F:mRNA binding"/>
    <property type="evidence" value="ECO:0007669"/>
    <property type="project" value="TreeGrafter"/>
</dbReference>
<accession>L1I661</accession>
<dbReference type="EMBL" id="JH993300">
    <property type="protein sequence ID" value="EKX31330.1"/>
    <property type="molecule type" value="Genomic_DNA"/>
</dbReference>
<keyword evidence="12" id="KW-1185">Reference proteome</keyword>
<proteinExistence type="inferred from homology"/>